<dbReference type="GO" id="GO:0008320">
    <property type="term" value="F:protein transmembrane transporter activity"/>
    <property type="evidence" value="ECO:0007669"/>
    <property type="project" value="UniProtKB-UniRule"/>
</dbReference>
<dbReference type="Pfam" id="PF02416">
    <property type="entry name" value="TatA_B_E"/>
    <property type="match status" value="1"/>
</dbReference>
<keyword evidence="6 10" id="KW-0653">Protein transport</keyword>
<organism evidence="12 13">
    <name type="scientific">Achromobacter deleyi</name>
    <dbReference type="NCBI Taxonomy" id="1353891"/>
    <lineage>
        <taxon>Bacteria</taxon>
        <taxon>Pseudomonadati</taxon>
        <taxon>Pseudomonadota</taxon>
        <taxon>Betaproteobacteria</taxon>
        <taxon>Burkholderiales</taxon>
        <taxon>Alcaligenaceae</taxon>
        <taxon>Achromobacter</taxon>
    </lineage>
</organism>
<dbReference type="EMBL" id="CADIJO010000021">
    <property type="protein sequence ID" value="CAB3730784.1"/>
    <property type="molecule type" value="Genomic_DNA"/>
</dbReference>
<evidence type="ECO:0000256" key="4">
    <source>
        <dbReference type="ARBA" id="ARBA00022519"/>
    </source>
</evidence>
<comment type="subunit">
    <text evidence="10">The Tat system comprises two distinct complexes: a TatABC complex, containing multiple copies of TatA, TatB and TatC subunits, and a separate TatA complex, containing only TatA subunits. Substrates initially bind to the TatABC complex, which probably triggers association of the separate TatA complex to form the active translocon.</text>
</comment>
<dbReference type="InterPro" id="IPR003369">
    <property type="entry name" value="TatA/B/E"/>
</dbReference>
<evidence type="ECO:0000256" key="11">
    <source>
        <dbReference type="SAM" id="MobiDB-lite"/>
    </source>
</evidence>
<dbReference type="GO" id="GO:0033281">
    <property type="term" value="C:TAT protein transport complex"/>
    <property type="evidence" value="ECO:0007669"/>
    <property type="project" value="UniProtKB-UniRule"/>
</dbReference>
<accession>A0A6S7BGS3</accession>
<dbReference type="PANTHER" id="PTHR33162">
    <property type="entry name" value="SEC-INDEPENDENT PROTEIN TRANSLOCASE PROTEIN TATA, CHLOROPLASTIC"/>
    <property type="match status" value="1"/>
</dbReference>
<evidence type="ECO:0000256" key="7">
    <source>
        <dbReference type="ARBA" id="ARBA00022989"/>
    </source>
</evidence>
<dbReference type="InterPro" id="IPR018448">
    <property type="entry name" value="TatB"/>
</dbReference>
<evidence type="ECO:0000256" key="10">
    <source>
        <dbReference type="HAMAP-Rule" id="MF_00237"/>
    </source>
</evidence>
<keyword evidence="2 10" id="KW-0813">Transport</keyword>
<evidence type="ECO:0000256" key="3">
    <source>
        <dbReference type="ARBA" id="ARBA00022475"/>
    </source>
</evidence>
<feature type="region of interest" description="Disordered" evidence="11">
    <location>
        <begin position="97"/>
        <end position="116"/>
    </location>
</feature>
<keyword evidence="8 10" id="KW-0811">Translocation</keyword>
<keyword evidence="4" id="KW-0997">Cell inner membrane</keyword>
<dbReference type="PRINTS" id="PR01506">
    <property type="entry name" value="TATBPROTEIN"/>
</dbReference>
<feature type="compositionally biased region" description="Low complexity" evidence="11">
    <location>
        <begin position="139"/>
        <end position="166"/>
    </location>
</feature>
<dbReference type="PANTHER" id="PTHR33162:SF1">
    <property type="entry name" value="SEC-INDEPENDENT PROTEIN TRANSLOCASE PROTEIN TATA, CHLOROPLASTIC"/>
    <property type="match status" value="1"/>
</dbReference>
<protein>
    <recommendedName>
        <fullName evidence="10">Sec-independent protein translocase protein TatB</fullName>
    </recommendedName>
</protein>
<keyword evidence="7 10" id="KW-1133">Transmembrane helix</keyword>
<dbReference type="AlphaFoldDB" id="A0A6S7BGS3"/>
<gene>
    <name evidence="10 12" type="primary">tatB</name>
    <name evidence="12" type="ORF">LMG3458_04823</name>
</gene>
<comment type="similarity">
    <text evidence="10">Belongs to the TatB family.</text>
</comment>
<dbReference type="NCBIfam" id="TIGR01410">
    <property type="entry name" value="tatB"/>
    <property type="match status" value="1"/>
</dbReference>
<evidence type="ECO:0000313" key="13">
    <source>
        <dbReference type="Proteomes" id="UP000494111"/>
    </source>
</evidence>
<keyword evidence="3 10" id="KW-1003">Cell membrane</keyword>
<keyword evidence="5 10" id="KW-0812">Transmembrane</keyword>
<evidence type="ECO:0000256" key="9">
    <source>
        <dbReference type="ARBA" id="ARBA00023136"/>
    </source>
</evidence>
<dbReference type="GO" id="GO:0043953">
    <property type="term" value="P:protein transport by the Tat complex"/>
    <property type="evidence" value="ECO:0007669"/>
    <property type="project" value="UniProtKB-UniRule"/>
</dbReference>
<reference evidence="12 13" key="1">
    <citation type="submission" date="2020-04" db="EMBL/GenBank/DDBJ databases">
        <authorList>
            <person name="De Canck E."/>
        </authorList>
    </citation>
    <scope>NUCLEOTIDE SEQUENCE [LARGE SCALE GENOMIC DNA]</scope>
    <source>
        <strain evidence="12 13">LMG 3458</strain>
    </source>
</reference>
<evidence type="ECO:0000313" key="12">
    <source>
        <dbReference type="EMBL" id="CAB3730784.1"/>
    </source>
</evidence>
<evidence type="ECO:0000256" key="5">
    <source>
        <dbReference type="ARBA" id="ARBA00022692"/>
    </source>
</evidence>
<feature type="compositionally biased region" description="Pro residues" evidence="11">
    <location>
        <begin position="184"/>
        <end position="196"/>
    </location>
</feature>
<name>A0A6S7BGS3_9BURK</name>
<evidence type="ECO:0000256" key="8">
    <source>
        <dbReference type="ARBA" id="ARBA00023010"/>
    </source>
</evidence>
<keyword evidence="9 10" id="KW-0472">Membrane</keyword>
<dbReference type="Proteomes" id="UP000494111">
    <property type="component" value="Unassembled WGS sequence"/>
</dbReference>
<evidence type="ECO:0000256" key="6">
    <source>
        <dbReference type="ARBA" id="ARBA00022927"/>
    </source>
</evidence>
<evidence type="ECO:0000256" key="2">
    <source>
        <dbReference type="ARBA" id="ARBA00022448"/>
    </source>
</evidence>
<evidence type="ECO:0000256" key="1">
    <source>
        <dbReference type="ARBA" id="ARBA00004167"/>
    </source>
</evidence>
<comment type="subcellular location">
    <subcellularLocation>
        <location evidence="10">Cell membrane</location>
        <topology evidence="10">Single-pass membrane protein</topology>
    </subcellularLocation>
    <subcellularLocation>
        <location evidence="1">Membrane</location>
        <topology evidence="1">Single-pass membrane protein</topology>
    </subcellularLocation>
</comment>
<dbReference type="Gene3D" id="1.20.5.3310">
    <property type="match status" value="1"/>
</dbReference>
<proteinExistence type="inferred from homology"/>
<feature type="compositionally biased region" description="Low complexity" evidence="11">
    <location>
        <begin position="104"/>
        <end position="116"/>
    </location>
</feature>
<dbReference type="HAMAP" id="MF_00237">
    <property type="entry name" value="TatB"/>
    <property type="match status" value="1"/>
</dbReference>
<sequence length="231" mass="23030">MFDVSLTELMVIGVVALIVIGPERLPKVARTVGHLLGRAQRYVNDVKSDIQREIELDELRKFKNEMEDAAQGVKQSLNDTHAALQEPVQQFRAELDEVAREASGKPAAAAGTDAAAAPAEPLMQPLAGQPATTPSANVTATADAPAAGSPAAGSPAAGSPAAPDAPRTIAPPSPNLSLDLDTPAPVPATQPAPAPSAPAAGSPAAAAPAATSSAAGDTPPAKPATPSGTTT</sequence>
<comment type="function">
    <text evidence="10">Part of the twin-arginine translocation (Tat) system that transports large folded proteins containing a characteristic twin-arginine motif in their signal peptide across membranes. Together with TatC, TatB is part of a receptor directly interacting with Tat signal peptides. TatB may form an oligomeric binding site that transiently accommodates folded Tat precursor proteins before their translocation.</text>
</comment>
<feature type="compositionally biased region" description="Low complexity" evidence="11">
    <location>
        <begin position="197"/>
        <end position="219"/>
    </location>
</feature>
<feature type="region of interest" description="Disordered" evidence="11">
    <location>
        <begin position="124"/>
        <end position="231"/>
    </location>
</feature>